<dbReference type="OrthoDB" id="205181at2157"/>
<dbReference type="InterPro" id="IPR036866">
    <property type="entry name" value="RibonucZ/Hydroxyglut_hydro"/>
</dbReference>
<dbReference type="Gene3D" id="3.60.15.10">
    <property type="entry name" value="Ribonuclease Z/Hydroxyacylglutathione hydrolase-like"/>
    <property type="match status" value="1"/>
</dbReference>
<evidence type="ECO:0000313" key="3">
    <source>
        <dbReference type="EMBL" id="ARS90276.1"/>
    </source>
</evidence>
<dbReference type="GeneID" id="32894699"/>
<keyword evidence="3" id="KW-0378">Hydrolase</keyword>
<proteinExistence type="predicted"/>
<dbReference type="InterPro" id="IPR050855">
    <property type="entry name" value="NDM-1-like"/>
</dbReference>
<organism evidence="3 4">
    <name type="scientific">Natrarchaeobaculum aegyptiacum</name>
    <dbReference type="NCBI Taxonomy" id="745377"/>
    <lineage>
        <taxon>Archaea</taxon>
        <taxon>Methanobacteriati</taxon>
        <taxon>Methanobacteriota</taxon>
        <taxon>Stenosarchaea group</taxon>
        <taxon>Halobacteria</taxon>
        <taxon>Halobacteriales</taxon>
        <taxon>Natrialbaceae</taxon>
        <taxon>Natrarchaeobaculum</taxon>
    </lineage>
</organism>
<keyword evidence="4" id="KW-1185">Reference proteome</keyword>
<feature type="region of interest" description="Disordered" evidence="1">
    <location>
        <begin position="1"/>
        <end position="24"/>
    </location>
</feature>
<accession>A0A2Z2HST4</accession>
<dbReference type="GO" id="GO:0016787">
    <property type="term" value="F:hydrolase activity"/>
    <property type="evidence" value="ECO:0007669"/>
    <property type="project" value="UniProtKB-KW"/>
</dbReference>
<name>A0A2Z2HST4_9EURY</name>
<sequence>MSDSRSDANVSPEDPPTSDGVSRLHFEVDWPPKHAAAYLIESPDRAPILIDAGDPTDRGTETMIDELAARGYEPADVGAVIVTHPHTDHTGQVPLFVAAGVPVYAPDPVLEQLERDEADLVAGVREVARSAGLRGEAIEKQVDRARDSLQRNRDLLDPDEARPYSFDGVFSIDGRTFEPIHTPGHQIHHASLGTVIDGDRVLFSGDALIEPFRAAALHVGLDHGAYESIDAFYVAMDRLESVAPAAERAYPGHGPVFEDVEGVVHDTRYELDTLVADTLEAVRAAGPATPVELTRHRVGESRHPAQLLDTIGALGRLQSGGAIVRERDDGMRYYRSA</sequence>
<dbReference type="AlphaFoldDB" id="A0A2Z2HST4"/>
<dbReference type="InterPro" id="IPR001279">
    <property type="entry name" value="Metallo-B-lactamas"/>
</dbReference>
<gene>
    <name evidence="3" type="ORF">B1756_11440</name>
</gene>
<dbReference type="SUPFAM" id="SSF56281">
    <property type="entry name" value="Metallo-hydrolase/oxidoreductase"/>
    <property type="match status" value="1"/>
</dbReference>
<evidence type="ECO:0000313" key="4">
    <source>
        <dbReference type="Proteomes" id="UP000250088"/>
    </source>
</evidence>
<reference evidence="4" key="1">
    <citation type="submission" date="2017-02" db="EMBL/GenBank/DDBJ databases">
        <title>Natronthermophilus aegyptiacus gen. nov.,sp. nov., an aerobic, extremely halophilic alkalithermophilic archaeon isolated from the athalassohaline Wadi An Natrun, Egypt.</title>
        <authorList>
            <person name="Zhao B."/>
        </authorList>
    </citation>
    <scope>NUCLEOTIDE SEQUENCE [LARGE SCALE GENOMIC DNA]</scope>
    <source>
        <strain evidence="4">JW/NM-HA 15</strain>
    </source>
</reference>
<dbReference type="EMBL" id="CP019893">
    <property type="protein sequence ID" value="ARS90276.1"/>
    <property type="molecule type" value="Genomic_DNA"/>
</dbReference>
<dbReference type="SMART" id="SM00849">
    <property type="entry name" value="Lactamase_B"/>
    <property type="match status" value="1"/>
</dbReference>
<feature type="domain" description="Metallo-beta-lactamase" evidence="2">
    <location>
        <begin position="34"/>
        <end position="253"/>
    </location>
</feature>
<dbReference type="RefSeq" id="WP_086888653.1">
    <property type="nucleotide sequence ID" value="NZ_CP019893.1"/>
</dbReference>
<evidence type="ECO:0000256" key="1">
    <source>
        <dbReference type="SAM" id="MobiDB-lite"/>
    </source>
</evidence>
<dbReference type="Pfam" id="PF00753">
    <property type="entry name" value="Lactamase_B"/>
    <property type="match status" value="1"/>
</dbReference>
<dbReference type="Proteomes" id="UP000250088">
    <property type="component" value="Chromosome"/>
</dbReference>
<protein>
    <submittedName>
        <fullName evidence="3">MBL fold metallo-hydrolase</fullName>
    </submittedName>
</protein>
<dbReference type="PANTHER" id="PTHR42951">
    <property type="entry name" value="METALLO-BETA-LACTAMASE DOMAIN-CONTAINING"/>
    <property type="match status" value="1"/>
</dbReference>
<dbReference type="KEGG" id="naj:B1756_11440"/>
<evidence type="ECO:0000259" key="2">
    <source>
        <dbReference type="SMART" id="SM00849"/>
    </source>
</evidence>